<dbReference type="PANTHER" id="PTHR12435">
    <property type="match status" value="1"/>
</dbReference>
<feature type="region of interest" description="Disordered" evidence="4">
    <location>
        <begin position="87"/>
        <end position="116"/>
    </location>
</feature>
<keyword evidence="2" id="KW-0067">ATP-binding</keyword>
<organism evidence="5 6">
    <name type="scientific">Eleusine coracana subsp. coracana</name>
    <dbReference type="NCBI Taxonomy" id="191504"/>
    <lineage>
        <taxon>Eukaryota</taxon>
        <taxon>Viridiplantae</taxon>
        <taxon>Streptophyta</taxon>
        <taxon>Embryophyta</taxon>
        <taxon>Tracheophyta</taxon>
        <taxon>Spermatophyta</taxon>
        <taxon>Magnoliopsida</taxon>
        <taxon>Liliopsida</taxon>
        <taxon>Poales</taxon>
        <taxon>Poaceae</taxon>
        <taxon>PACMAD clade</taxon>
        <taxon>Chloridoideae</taxon>
        <taxon>Cynodonteae</taxon>
        <taxon>Eleusininae</taxon>
        <taxon>Eleusine</taxon>
    </lineage>
</organism>
<accession>A0AAV5EZM0</accession>
<reference evidence="5" key="1">
    <citation type="journal article" date="2018" name="DNA Res.">
        <title>Multiple hybrid de novo genome assembly of finger millet, an orphan allotetraploid crop.</title>
        <authorList>
            <person name="Hatakeyama M."/>
            <person name="Aluri S."/>
            <person name="Balachadran M.T."/>
            <person name="Sivarajan S.R."/>
            <person name="Patrignani A."/>
            <person name="Gruter S."/>
            <person name="Poveda L."/>
            <person name="Shimizu-Inatsugi R."/>
            <person name="Baeten J."/>
            <person name="Francoijs K.J."/>
            <person name="Nataraja K.N."/>
            <person name="Reddy Y.A.N."/>
            <person name="Phadnis S."/>
            <person name="Ravikumar R.L."/>
            <person name="Schlapbach R."/>
            <person name="Sreeman S.M."/>
            <person name="Shimizu K.K."/>
        </authorList>
    </citation>
    <scope>NUCLEOTIDE SEQUENCE</scope>
</reference>
<dbReference type="GO" id="GO:0005524">
    <property type="term" value="F:ATP binding"/>
    <property type="evidence" value="ECO:0007669"/>
    <property type="project" value="UniProtKB-KW"/>
</dbReference>
<comment type="similarity">
    <text evidence="3">Belongs to the KTI12 family.</text>
</comment>
<reference evidence="5" key="2">
    <citation type="submission" date="2021-12" db="EMBL/GenBank/DDBJ databases">
        <title>Resequencing data analysis of finger millet.</title>
        <authorList>
            <person name="Hatakeyama M."/>
            <person name="Aluri S."/>
            <person name="Balachadran M.T."/>
            <person name="Sivarajan S.R."/>
            <person name="Poveda L."/>
            <person name="Shimizu-Inatsugi R."/>
            <person name="Schlapbach R."/>
            <person name="Sreeman S.M."/>
            <person name="Shimizu K.K."/>
        </authorList>
    </citation>
    <scope>NUCLEOTIDE SEQUENCE</scope>
</reference>
<evidence type="ECO:0000313" key="6">
    <source>
        <dbReference type="Proteomes" id="UP001054889"/>
    </source>
</evidence>
<feature type="compositionally biased region" description="Polar residues" evidence="4">
    <location>
        <begin position="87"/>
        <end position="100"/>
    </location>
</feature>
<keyword evidence="1" id="KW-0547">Nucleotide-binding</keyword>
<evidence type="ECO:0000256" key="4">
    <source>
        <dbReference type="SAM" id="MobiDB-lite"/>
    </source>
</evidence>
<protein>
    <submittedName>
        <fullName evidence="5">Uncharacterized protein</fullName>
    </submittedName>
</protein>
<comment type="caution">
    <text evidence="5">The sequence shown here is derived from an EMBL/GenBank/DDBJ whole genome shotgun (WGS) entry which is preliminary data.</text>
</comment>
<dbReference type="Proteomes" id="UP001054889">
    <property type="component" value="Unassembled WGS sequence"/>
</dbReference>
<gene>
    <name evidence="5" type="primary">gb16105</name>
    <name evidence="5" type="ORF">PR202_gb16105</name>
</gene>
<dbReference type="EMBL" id="BQKI01000080">
    <property type="protein sequence ID" value="GJN28024.1"/>
    <property type="molecule type" value="Genomic_DNA"/>
</dbReference>
<proteinExistence type="inferred from homology"/>
<keyword evidence="6" id="KW-1185">Reference proteome</keyword>
<dbReference type="AlphaFoldDB" id="A0AAV5EZM0"/>
<name>A0AAV5EZM0_ELECO</name>
<dbReference type="Pfam" id="PF08433">
    <property type="entry name" value="KTI12"/>
    <property type="match status" value="1"/>
</dbReference>
<evidence type="ECO:0000256" key="3">
    <source>
        <dbReference type="ARBA" id="ARBA00025768"/>
    </source>
</evidence>
<evidence type="ECO:0000313" key="5">
    <source>
        <dbReference type="EMBL" id="GJN28024.1"/>
    </source>
</evidence>
<sequence length="334" mass="36653">MLTRGPRNLLDGGGASAPFLDLASTHLRLQPAAASAPSAARRILHRLRVSLSLPARESARLIHRFSPRRRTNSLHLATARRIYSTSLSPAETTSASPPGTRSSPCPDRRSPPVSSGKSEAVACLTAALRSSSADLTVRIIDESSLHLGRNDSYKVGCCDMYNALTFMRLQGSFVIQKWTTVGNGIASARRKENPPMIAILQSGRIASDTLFYRGRFEDLVRRFEKPDRRNRWDSPLFELFPSRDEMMESSPVIAEAVSYLTKKVDSKTRDVKVLQPTIATQTVRTTEANSLYEMDKATQEVVNAIVEAQSCGLGLTMNKISLGPNMPTISFSDG</sequence>
<evidence type="ECO:0000256" key="2">
    <source>
        <dbReference type="ARBA" id="ARBA00022840"/>
    </source>
</evidence>
<evidence type="ECO:0000256" key="1">
    <source>
        <dbReference type="ARBA" id="ARBA00022741"/>
    </source>
</evidence>
<feature type="compositionally biased region" description="Low complexity" evidence="4">
    <location>
        <begin position="101"/>
        <end position="115"/>
    </location>
</feature>
<dbReference type="InterPro" id="IPR013641">
    <property type="entry name" value="KTI12/PSTK"/>
</dbReference>